<evidence type="ECO:0000256" key="2">
    <source>
        <dbReference type="ARBA" id="ARBA00022980"/>
    </source>
</evidence>
<dbReference type="InterPro" id="IPR001780">
    <property type="entry name" value="Ribosomal_eL33"/>
</dbReference>
<reference evidence="5" key="1">
    <citation type="journal article" date="2023" name="Plant J.">
        <title>Genome sequences and population genomics provide insights into the demographic history, inbreeding, and mutation load of two 'living fossil' tree species of Dipteronia.</title>
        <authorList>
            <person name="Feng Y."/>
            <person name="Comes H.P."/>
            <person name="Chen J."/>
            <person name="Zhu S."/>
            <person name="Lu R."/>
            <person name="Zhang X."/>
            <person name="Li P."/>
            <person name="Qiu J."/>
            <person name="Olsen K.M."/>
            <person name="Qiu Y."/>
        </authorList>
    </citation>
    <scope>NUCLEOTIDE SEQUENCE</scope>
    <source>
        <strain evidence="5">KIB01</strain>
    </source>
</reference>
<keyword evidence="6" id="KW-1185">Reference proteome</keyword>
<accession>A0AAD9XQD3</accession>
<dbReference type="Gene3D" id="2.40.10.190">
    <property type="entry name" value="translation elongation factor selb, chain A, domain 4"/>
    <property type="match status" value="1"/>
</dbReference>
<dbReference type="Proteomes" id="UP001280121">
    <property type="component" value="Unassembled WGS sequence"/>
</dbReference>
<dbReference type="EMBL" id="JANJYI010000001">
    <property type="protein sequence ID" value="KAK2663854.1"/>
    <property type="molecule type" value="Genomic_DNA"/>
</dbReference>
<dbReference type="GO" id="GO:0005840">
    <property type="term" value="C:ribosome"/>
    <property type="evidence" value="ECO:0007669"/>
    <property type="project" value="UniProtKB-KW"/>
</dbReference>
<comment type="similarity">
    <text evidence="1">Belongs to the eukaryotic ribosomal protein eL33 family.</text>
</comment>
<sequence length="153" mass="17710">MAMRVNRSVYCLNYCLTTTTTTVTMAMAMAMTIPPINWSQMSLKLSGLSRRKKKVSVRIRLYVHGTILGYRRSKSNQYSNTPLIQIDGVKTKQEVTWYVGKRITYRYKAETEKNAIRYHCICGKVTRYHGNNCVARARFKSNLPPKLIGRRVH</sequence>
<dbReference type="SUPFAM" id="SSF50447">
    <property type="entry name" value="Translation proteins"/>
    <property type="match status" value="1"/>
</dbReference>
<evidence type="ECO:0000256" key="3">
    <source>
        <dbReference type="ARBA" id="ARBA00023274"/>
    </source>
</evidence>
<evidence type="ECO:0000256" key="4">
    <source>
        <dbReference type="SAM" id="Phobius"/>
    </source>
</evidence>
<dbReference type="InterPro" id="IPR009000">
    <property type="entry name" value="Transl_B-barrel_sf"/>
</dbReference>
<keyword evidence="4" id="KW-0472">Membrane</keyword>
<evidence type="ECO:0000313" key="5">
    <source>
        <dbReference type="EMBL" id="KAK2663854.1"/>
    </source>
</evidence>
<proteinExistence type="inferred from homology"/>
<keyword evidence="4" id="KW-0812">Transmembrane</keyword>
<dbReference type="InterPro" id="IPR038661">
    <property type="entry name" value="Ribosomal_eL33_sf"/>
</dbReference>
<dbReference type="GO" id="GO:0006412">
    <property type="term" value="P:translation"/>
    <property type="evidence" value="ECO:0007669"/>
    <property type="project" value="InterPro"/>
</dbReference>
<dbReference type="HAMAP" id="MF_00573">
    <property type="entry name" value="Ribosomal_eL33"/>
    <property type="match status" value="1"/>
</dbReference>
<protein>
    <submittedName>
        <fullName evidence="5">Uncharacterized protein</fullName>
    </submittedName>
</protein>
<organism evidence="5 6">
    <name type="scientific">Dipteronia dyeriana</name>
    <dbReference type="NCBI Taxonomy" id="168575"/>
    <lineage>
        <taxon>Eukaryota</taxon>
        <taxon>Viridiplantae</taxon>
        <taxon>Streptophyta</taxon>
        <taxon>Embryophyta</taxon>
        <taxon>Tracheophyta</taxon>
        <taxon>Spermatophyta</taxon>
        <taxon>Magnoliopsida</taxon>
        <taxon>eudicotyledons</taxon>
        <taxon>Gunneridae</taxon>
        <taxon>Pentapetalae</taxon>
        <taxon>rosids</taxon>
        <taxon>malvids</taxon>
        <taxon>Sapindales</taxon>
        <taxon>Sapindaceae</taxon>
        <taxon>Hippocastanoideae</taxon>
        <taxon>Acereae</taxon>
        <taxon>Dipteronia</taxon>
    </lineage>
</organism>
<dbReference type="GO" id="GO:0003735">
    <property type="term" value="F:structural constituent of ribosome"/>
    <property type="evidence" value="ECO:0007669"/>
    <property type="project" value="InterPro"/>
</dbReference>
<keyword evidence="4" id="KW-1133">Transmembrane helix</keyword>
<name>A0AAD9XQD3_9ROSI</name>
<keyword evidence="3" id="KW-0687">Ribonucleoprotein</keyword>
<evidence type="ECO:0000256" key="1">
    <source>
        <dbReference type="ARBA" id="ARBA00009269"/>
    </source>
</evidence>
<gene>
    <name evidence="5" type="ORF">Ddye_002428</name>
</gene>
<dbReference type="Pfam" id="PF01247">
    <property type="entry name" value="Ribosomal_L35Ae"/>
    <property type="match status" value="1"/>
</dbReference>
<keyword evidence="2" id="KW-0689">Ribosomal protein</keyword>
<evidence type="ECO:0000313" key="6">
    <source>
        <dbReference type="Proteomes" id="UP001280121"/>
    </source>
</evidence>
<dbReference type="GO" id="GO:1990904">
    <property type="term" value="C:ribonucleoprotein complex"/>
    <property type="evidence" value="ECO:0007669"/>
    <property type="project" value="UniProtKB-KW"/>
</dbReference>
<dbReference type="PANTHER" id="PTHR10902">
    <property type="entry name" value="60S RIBOSOMAL PROTEIN L35A"/>
    <property type="match status" value="1"/>
</dbReference>
<comment type="caution">
    <text evidence="5">The sequence shown here is derived from an EMBL/GenBank/DDBJ whole genome shotgun (WGS) entry which is preliminary data.</text>
</comment>
<feature type="transmembrane region" description="Helical" evidence="4">
    <location>
        <begin position="12"/>
        <end position="33"/>
    </location>
</feature>
<dbReference type="AlphaFoldDB" id="A0AAD9XQD3"/>